<feature type="compositionally biased region" description="Polar residues" evidence="2">
    <location>
        <begin position="486"/>
        <end position="501"/>
    </location>
</feature>
<dbReference type="InterPro" id="IPR023346">
    <property type="entry name" value="Lysozyme-like_dom_sf"/>
</dbReference>
<dbReference type="SUPFAM" id="SSF64268">
    <property type="entry name" value="PX domain"/>
    <property type="match status" value="2"/>
</dbReference>
<gene>
    <name evidence="4" type="ORF">As57867_003237</name>
</gene>
<dbReference type="Pfam" id="PF00182">
    <property type="entry name" value="Glyco_hydro_19"/>
    <property type="match status" value="1"/>
</dbReference>
<evidence type="ECO:0000313" key="4">
    <source>
        <dbReference type="EMBL" id="KAF0715687.1"/>
    </source>
</evidence>
<dbReference type="OrthoDB" id="5227681at2759"/>
<evidence type="ECO:0000259" key="3">
    <source>
        <dbReference type="PROSITE" id="PS50195"/>
    </source>
</evidence>
<feature type="domain" description="PX" evidence="3">
    <location>
        <begin position="158"/>
        <end position="279"/>
    </location>
</feature>
<evidence type="ECO:0000256" key="2">
    <source>
        <dbReference type="SAM" id="MobiDB-lite"/>
    </source>
</evidence>
<dbReference type="PANTHER" id="PTHR22595:SF96">
    <property type="entry name" value="CHITINASE"/>
    <property type="match status" value="1"/>
</dbReference>
<dbReference type="InterPro" id="IPR001683">
    <property type="entry name" value="PX_dom"/>
</dbReference>
<protein>
    <recommendedName>
        <fullName evidence="3">PX domain-containing protein</fullName>
    </recommendedName>
</protein>
<dbReference type="GO" id="GO:0016998">
    <property type="term" value="P:cell wall macromolecule catabolic process"/>
    <property type="evidence" value="ECO:0007669"/>
    <property type="project" value="InterPro"/>
</dbReference>
<dbReference type="EMBL" id="VJMH01000535">
    <property type="protein sequence ID" value="KAF0715687.1"/>
    <property type="molecule type" value="Genomic_DNA"/>
</dbReference>
<accession>A0A6A4ZR10</accession>
<dbReference type="InterPro" id="IPR000726">
    <property type="entry name" value="Glyco_hydro_19_cat"/>
</dbReference>
<dbReference type="Gene3D" id="3.30.20.10">
    <property type="entry name" value="Endochitinase, domain 2"/>
    <property type="match status" value="1"/>
</dbReference>
<proteinExistence type="predicted"/>
<reference evidence="4" key="1">
    <citation type="submission" date="2019-06" db="EMBL/GenBank/DDBJ databases">
        <title>Genomics analysis of Aphanomyces spp. identifies a new class of oomycete effector associated with host adaptation.</title>
        <authorList>
            <person name="Gaulin E."/>
        </authorList>
    </citation>
    <scope>NUCLEOTIDE SEQUENCE</scope>
    <source>
        <strain evidence="4">CBS 578.67</strain>
    </source>
</reference>
<dbReference type="CDD" id="cd06093">
    <property type="entry name" value="PX_domain"/>
    <property type="match status" value="2"/>
</dbReference>
<dbReference type="InterPro" id="IPR036871">
    <property type="entry name" value="PX_dom_sf"/>
</dbReference>
<feature type="non-terminal residue" evidence="4">
    <location>
        <position position="501"/>
    </location>
</feature>
<comment type="caution">
    <text evidence="4">The sequence shown here is derived from an EMBL/GenBank/DDBJ whole genome shotgun (WGS) entry which is preliminary data.</text>
</comment>
<name>A0A6A4ZR10_9STRA</name>
<dbReference type="GO" id="GO:0035091">
    <property type="term" value="F:phosphatidylinositol binding"/>
    <property type="evidence" value="ECO:0007669"/>
    <property type="project" value="InterPro"/>
</dbReference>
<feature type="coiled-coil region" evidence="1">
    <location>
        <begin position="9"/>
        <end position="36"/>
    </location>
</feature>
<organism evidence="4">
    <name type="scientific">Aphanomyces stellatus</name>
    <dbReference type="NCBI Taxonomy" id="120398"/>
    <lineage>
        <taxon>Eukaryota</taxon>
        <taxon>Sar</taxon>
        <taxon>Stramenopiles</taxon>
        <taxon>Oomycota</taxon>
        <taxon>Saprolegniomycetes</taxon>
        <taxon>Saprolegniales</taxon>
        <taxon>Verrucalvaceae</taxon>
        <taxon>Aphanomyces</taxon>
    </lineage>
</organism>
<dbReference type="PANTHER" id="PTHR22595">
    <property type="entry name" value="CHITINASE-RELATED"/>
    <property type="match status" value="1"/>
</dbReference>
<feature type="region of interest" description="Disordered" evidence="2">
    <location>
        <begin position="475"/>
        <end position="501"/>
    </location>
</feature>
<dbReference type="SMART" id="SM00312">
    <property type="entry name" value="PX"/>
    <property type="match status" value="2"/>
</dbReference>
<dbReference type="SUPFAM" id="SSF53955">
    <property type="entry name" value="Lysozyme-like"/>
    <property type="match status" value="1"/>
</dbReference>
<dbReference type="PROSITE" id="PS50195">
    <property type="entry name" value="PX"/>
    <property type="match status" value="2"/>
</dbReference>
<dbReference type="GO" id="GO:0004568">
    <property type="term" value="F:chitinase activity"/>
    <property type="evidence" value="ECO:0007669"/>
    <property type="project" value="InterPro"/>
</dbReference>
<dbReference type="Pfam" id="PF00787">
    <property type="entry name" value="PX"/>
    <property type="match status" value="2"/>
</dbReference>
<feature type="domain" description="PX" evidence="3">
    <location>
        <begin position="333"/>
        <end position="452"/>
    </location>
</feature>
<keyword evidence="1" id="KW-0175">Coiled coil</keyword>
<dbReference type="GO" id="GO:0006032">
    <property type="term" value="P:chitin catabolic process"/>
    <property type="evidence" value="ECO:0007669"/>
    <property type="project" value="InterPro"/>
</dbReference>
<evidence type="ECO:0000256" key="1">
    <source>
        <dbReference type="SAM" id="Coils"/>
    </source>
</evidence>
<sequence>MSSDPHSSLAAALERLTQAEEAAAKACQEVVEALSRVEQTSNAMPCSEMNTTLDANNKVDISPQVKSLRGQLSLESGNLTFVEEVKKADMCQASADYPCAAGNQYYGRGPFQLSWNYTYKDFGKAAEKDLVKNPADNLFLKQQIVALETQLAKGQEVALISAAVVGSHIAIRDGRQIVVYKLELETTNRGTLVVWHRYSTFRNLATMLKTKKEYHKGDLPDLPNKNLFDRLTDKVIQYRIGLLNVFVAAATNAKHMQWGIRVDSDTLVFKRKGTTSATNQLQQAIAATEPNQTESKPVHGHDDEETVEQENKRLQARLCQLQDQEKNATEIAIQGARIVGHRIQTNSTGKPYAEYHLEIYTKNHGTLDVWHRYSTFRNLATTLRVKNGYHGQDIPELPNKKWFGNLSPSVIQERTVRLNAFLRAAVAAENLQWGIRVDDNTCAFKRRVRGAMPLGDASTPGHLYSCDNSERESLASTVAASEAPSPRSTSRSSMFASFTRG</sequence>
<dbReference type="Gene3D" id="3.30.1520.10">
    <property type="entry name" value="Phox-like domain"/>
    <property type="match status" value="2"/>
</dbReference>
<dbReference type="AlphaFoldDB" id="A0A6A4ZR10"/>